<dbReference type="SUPFAM" id="SSF56801">
    <property type="entry name" value="Acetyl-CoA synthetase-like"/>
    <property type="match status" value="1"/>
</dbReference>
<dbReference type="CDD" id="cd19531">
    <property type="entry name" value="LCL_NRPS-like"/>
    <property type="match status" value="1"/>
</dbReference>
<accession>A0A5N8WF03</accession>
<dbReference type="InterPro" id="IPR001242">
    <property type="entry name" value="Condensation_dom"/>
</dbReference>
<evidence type="ECO:0000259" key="3">
    <source>
        <dbReference type="Pfam" id="PF18563"/>
    </source>
</evidence>
<gene>
    <name evidence="4" type="ORF">FNH04_35460</name>
</gene>
<dbReference type="RefSeq" id="WP_152789957.1">
    <property type="nucleotide sequence ID" value="NZ_VJZE01000391.1"/>
</dbReference>
<dbReference type="InterPro" id="IPR023213">
    <property type="entry name" value="CAT-like_dom_sf"/>
</dbReference>
<dbReference type="Pfam" id="PF18563">
    <property type="entry name" value="TubC_N"/>
    <property type="match status" value="1"/>
</dbReference>
<dbReference type="GO" id="GO:0003824">
    <property type="term" value="F:catalytic activity"/>
    <property type="evidence" value="ECO:0007669"/>
    <property type="project" value="InterPro"/>
</dbReference>
<dbReference type="EMBL" id="VJZE01000391">
    <property type="protein sequence ID" value="MPY45014.1"/>
    <property type="molecule type" value="Genomic_DNA"/>
</dbReference>
<dbReference type="PANTHER" id="PTHR45398:SF1">
    <property type="entry name" value="ENZYME, PUTATIVE (JCVI)-RELATED"/>
    <property type="match status" value="1"/>
</dbReference>
<comment type="caution">
    <text evidence="4">The sequence shown here is derived from an EMBL/GenBank/DDBJ whole genome shotgun (WGS) entry which is preliminary data.</text>
</comment>
<protein>
    <submittedName>
        <fullName evidence="4">AMP-binding protein</fullName>
    </submittedName>
</protein>
<feature type="domain" description="AMP-dependent synthetase/ligase" evidence="1">
    <location>
        <begin position="549"/>
        <end position="607"/>
    </location>
</feature>
<evidence type="ECO:0000259" key="2">
    <source>
        <dbReference type="Pfam" id="PF00668"/>
    </source>
</evidence>
<dbReference type="InterPro" id="IPR042099">
    <property type="entry name" value="ANL_N_sf"/>
</dbReference>
<feature type="non-terminal residue" evidence="4">
    <location>
        <position position="607"/>
    </location>
</feature>
<dbReference type="Gene3D" id="1.10.10.1830">
    <property type="entry name" value="Non-ribosomal peptide synthase, adenylation domain"/>
    <property type="match status" value="1"/>
</dbReference>
<proteinExistence type="predicted"/>
<dbReference type="InterPro" id="IPR041464">
    <property type="entry name" value="TubC_N"/>
</dbReference>
<dbReference type="InterPro" id="IPR044894">
    <property type="entry name" value="TubC_N_sf"/>
</dbReference>
<dbReference type="InterPro" id="IPR000873">
    <property type="entry name" value="AMP-dep_synth/lig_dom"/>
</dbReference>
<name>A0A5N8WF03_9ACTN</name>
<dbReference type="Pfam" id="PF00668">
    <property type="entry name" value="Condensation"/>
    <property type="match status" value="1"/>
</dbReference>
<dbReference type="PANTHER" id="PTHR45398">
    <property type="match status" value="1"/>
</dbReference>
<dbReference type="Gene3D" id="3.30.559.10">
    <property type="entry name" value="Chloramphenicol acetyltransferase-like domain"/>
    <property type="match status" value="1"/>
</dbReference>
<dbReference type="Gene3D" id="3.40.50.12780">
    <property type="entry name" value="N-terminal domain of ligase-like"/>
    <property type="match status" value="1"/>
</dbReference>
<organism evidence="4 5">
    <name type="scientific">Streptomyces phyllanthi</name>
    <dbReference type="NCBI Taxonomy" id="1803180"/>
    <lineage>
        <taxon>Bacteria</taxon>
        <taxon>Bacillati</taxon>
        <taxon>Actinomycetota</taxon>
        <taxon>Actinomycetes</taxon>
        <taxon>Kitasatosporales</taxon>
        <taxon>Streptomycetaceae</taxon>
        <taxon>Streptomyces</taxon>
    </lineage>
</organism>
<reference evidence="4 5" key="1">
    <citation type="submission" date="2019-07" db="EMBL/GenBank/DDBJ databases">
        <title>New species of Amycolatopsis and Streptomyces.</title>
        <authorList>
            <person name="Duangmal K."/>
            <person name="Teo W.F.A."/>
            <person name="Lipun K."/>
        </authorList>
    </citation>
    <scope>NUCLEOTIDE SEQUENCE [LARGE SCALE GENOMIC DNA]</scope>
    <source>
        <strain evidence="4 5">TISTR 2346</strain>
    </source>
</reference>
<dbReference type="Pfam" id="PF00501">
    <property type="entry name" value="AMP-binding"/>
    <property type="match status" value="1"/>
</dbReference>
<evidence type="ECO:0000259" key="1">
    <source>
        <dbReference type="Pfam" id="PF00501"/>
    </source>
</evidence>
<dbReference type="OrthoDB" id="2472181at2"/>
<sequence length="607" mass="65076">MAASPADLVENLENQGVRFSVHEGRLRVSAPKDVLTGDLRQRLQDWRDDIVELLGTRQGAPRGSAPSITPVDRRDRLPLSFAQQRLWFLDQLEPGSAEYNVPMHMRLGRDIDVAALHAALTAVVARHEVLRTRLVAGRDGLASQVIDPPTEVPLPVVDVSATADSVTVTRRLVAAEAAAPFDLAAGPVLRACLIRLGAAGHVLAVSVHHVASDEWSGRIFHRELELLYKAFRAGEPDPLAPLGVQYADFAVWQRSWLTGEVLDGQLAYWRRQLAGAPVLELPVDRPRSRVSDGPGASVGFVVPAPVADRLKEIARRNGATMFMTLLAASAVLLGRYCGQDDVVVGAPVANRNRAETDDLIGFFVNTLVLRTDLSADPTFTELLGRVRDVALGAYEHQDLPFEQLVDALATDRDRSRAPLFQVLFNYDPAAPADGMPAPGGAAGPDSRNGLPLDTSPPVRFDLVMGLGEIHASGELVGRIDYRTSLFDAATVERMAAHLVNVLTAVAEDAERRVGDLPLLSVAERRLLLAGWNDAVAPLPGVGGAHDLVAERVRQHPDAVAVVCGGASLTYAGLWERAGRLAGLLCAQGVGAESVVGLCLERGVDMAV</sequence>
<keyword evidence="5" id="KW-1185">Reference proteome</keyword>
<evidence type="ECO:0000313" key="4">
    <source>
        <dbReference type="EMBL" id="MPY45014.1"/>
    </source>
</evidence>
<dbReference type="AlphaFoldDB" id="A0A5N8WF03"/>
<feature type="domain" description="Condensation" evidence="2">
    <location>
        <begin position="75"/>
        <end position="528"/>
    </location>
</feature>
<evidence type="ECO:0000313" key="5">
    <source>
        <dbReference type="Proteomes" id="UP000326979"/>
    </source>
</evidence>
<dbReference type="Proteomes" id="UP000326979">
    <property type="component" value="Unassembled WGS sequence"/>
</dbReference>
<dbReference type="GO" id="GO:0008610">
    <property type="term" value="P:lipid biosynthetic process"/>
    <property type="evidence" value="ECO:0007669"/>
    <property type="project" value="UniProtKB-ARBA"/>
</dbReference>
<feature type="domain" description="TubC N-terminal docking" evidence="3">
    <location>
        <begin position="7"/>
        <end position="54"/>
    </location>
</feature>
<dbReference type="SUPFAM" id="SSF52777">
    <property type="entry name" value="CoA-dependent acyltransferases"/>
    <property type="match status" value="2"/>
</dbReference>
<dbReference type="Gene3D" id="3.30.559.30">
    <property type="entry name" value="Nonribosomal peptide synthetase, condensation domain"/>
    <property type="match status" value="1"/>
</dbReference>